<dbReference type="EMBL" id="JAEKLZ010000268">
    <property type="protein sequence ID" value="MBW8727331.1"/>
    <property type="molecule type" value="Genomic_DNA"/>
</dbReference>
<dbReference type="AlphaFoldDB" id="A0A952FMZ9"/>
<organism evidence="1 2">
    <name type="scientific">Inquilinus limosus</name>
    <dbReference type="NCBI Taxonomy" id="171674"/>
    <lineage>
        <taxon>Bacteria</taxon>
        <taxon>Pseudomonadati</taxon>
        <taxon>Pseudomonadota</taxon>
        <taxon>Alphaproteobacteria</taxon>
        <taxon>Rhodospirillales</taxon>
        <taxon>Rhodospirillaceae</taxon>
        <taxon>Inquilinus</taxon>
    </lineage>
</organism>
<accession>A0A952FMZ9</accession>
<evidence type="ECO:0000313" key="1">
    <source>
        <dbReference type="EMBL" id="MBW8727331.1"/>
    </source>
</evidence>
<proteinExistence type="predicted"/>
<dbReference type="Proteomes" id="UP000700706">
    <property type="component" value="Unassembled WGS sequence"/>
</dbReference>
<name>A0A952FMZ9_9PROT</name>
<comment type="caution">
    <text evidence="1">The sequence shown here is derived from an EMBL/GenBank/DDBJ whole genome shotgun (WGS) entry which is preliminary data.</text>
</comment>
<protein>
    <submittedName>
        <fullName evidence="1">Tn3 family transposase</fullName>
    </submittedName>
</protein>
<reference evidence="1" key="1">
    <citation type="submission" date="2020-06" db="EMBL/GenBank/DDBJ databases">
        <title>Stable isotope informed genome-resolved metagenomics uncovers potential trophic interactions in rhizosphere soil.</title>
        <authorList>
            <person name="Starr E.P."/>
            <person name="Shi S."/>
            <person name="Blazewicz S.J."/>
            <person name="Koch B.J."/>
            <person name="Probst A.J."/>
            <person name="Hungate B.A."/>
            <person name="Pett-Ridge J."/>
            <person name="Firestone M.K."/>
            <person name="Banfield J.F."/>
        </authorList>
    </citation>
    <scope>NUCLEOTIDE SEQUENCE</scope>
    <source>
        <strain evidence="1">YM_69_17</strain>
    </source>
</reference>
<sequence>MFFLEHGEIRDAAFESQAFRISALALVVRVIILCNTVTHRWS</sequence>
<gene>
    <name evidence="1" type="ORF">JF625_19560</name>
</gene>
<evidence type="ECO:0000313" key="2">
    <source>
        <dbReference type="Proteomes" id="UP000700706"/>
    </source>
</evidence>